<dbReference type="EMBL" id="CACQ02000402">
    <property type="protein sequence ID" value="CCF32368.1"/>
    <property type="molecule type" value="Genomic_DNA"/>
</dbReference>
<reference evidence="2" key="1">
    <citation type="journal article" date="2012" name="Nat. Genet.">
        <title>Lifestyle transitions in plant pathogenic Colletotrichum fungi deciphered by genome and transcriptome analyses.</title>
        <authorList>
            <person name="O'Connell R.J."/>
            <person name="Thon M.R."/>
            <person name="Hacquard S."/>
            <person name="Amyotte S.G."/>
            <person name="Kleemann J."/>
            <person name="Torres M.F."/>
            <person name="Damm U."/>
            <person name="Buiate E.A."/>
            <person name="Epstein L."/>
            <person name="Alkan N."/>
            <person name="Altmueller J."/>
            <person name="Alvarado-Balderrama L."/>
            <person name="Bauser C.A."/>
            <person name="Becker C."/>
            <person name="Birren B.W."/>
            <person name="Chen Z."/>
            <person name="Choi J."/>
            <person name="Crouch J.A."/>
            <person name="Duvick J.P."/>
            <person name="Farman M.A."/>
            <person name="Gan P."/>
            <person name="Heiman D."/>
            <person name="Henrissat B."/>
            <person name="Howard R.J."/>
            <person name="Kabbage M."/>
            <person name="Koch C."/>
            <person name="Kracher B."/>
            <person name="Kubo Y."/>
            <person name="Law A.D."/>
            <person name="Lebrun M.-H."/>
            <person name="Lee Y.-H."/>
            <person name="Miyara I."/>
            <person name="Moore N."/>
            <person name="Neumann U."/>
            <person name="Nordstroem K."/>
            <person name="Panaccione D.G."/>
            <person name="Panstruga R."/>
            <person name="Place M."/>
            <person name="Proctor R.H."/>
            <person name="Prusky D."/>
            <person name="Rech G."/>
            <person name="Reinhardt R."/>
            <person name="Rollins J.A."/>
            <person name="Rounsley S."/>
            <person name="Schardl C.L."/>
            <person name="Schwartz D.C."/>
            <person name="Shenoy N."/>
            <person name="Shirasu K."/>
            <person name="Sikhakolli U.R."/>
            <person name="Stueber K."/>
            <person name="Sukno S.A."/>
            <person name="Sweigard J.A."/>
            <person name="Takano Y."/>
            <person name="Takahara H."/>
            <person name="Trail F."/>
            <person name="van der Does H.C."/>
            <person name="Voll L.M."/>
            <person name="Will I."/>
            <person name="Young S."/>
            <person name="Zeng Q."/>
            <person name="Zhang J."/>
            <person name="Zhou S."/>
            <person name="Dickman M.B."/>
            <person name="Schulze-Lefert P."/>
            <person name="Ver Loren van Themaat E."/>
            <person name="Ma L.-J."/>
            <person name="Vaillancourt L.J."/>
        </authorList>
    </citation>
    <scope>NUCLEOTIDE SEQUENCE [LARGE SCALE GENOMIC DNA]</scope>
    <source>
        <strain evidence="2">IMI 349063</strain>
    </source>
</reference>
<proteinExistence type="predicted"/>
<gene>
    <name evidence="1" type="ORF">CH063_00794</name>
</gene>
<accession>H1UWL7</accession>
<evidence type="ECO:0000313" key="2">
    <source>
        <dbReference type="Proteomes" id="UP000007174"/>
    </source>
</evidence>
<dbReference type="HOGENOM" id="CLU_1749519_0_0_1"/>
<organism evidence="1 2">
    <name type="scientific">Colletotrichum higginsianum (strain IMI 349063)</name>
    <name type="common">Crucifer anthracnose fungus</name>
    <dbReference type="NCBI Taxonomy" id="759273"/>
    <lineage>
        <taxon>Eukaryota</taxon>
        <taxon>Fungi</taxon>
        <taxon>Dikarya</taxon>
        <taxon>Ascomycota</taxon>
        <taxon>Pezizomycotina</taxon>
        <taxon>Sordariomycetes</taxon>
        <taxon>Hypocreomycetidae</taxon>
        <taxon>Glomerellales</taxon>
        <taxon>Glomerellaceae</taxon>
        <taxon>Colletotrichum</taxon>
        <taxon>Colletotrichum destructivum species complex</taxon>
    </lineage>
</organism>
<evidence type="ECO:0000313" key="1">
    <source>
        <dbReference type="EMBL" id="CCF32368.1"/>
    </source>
</evidence>
<protein>
    <submittedName>
        <fullName evidence="1">Uncharacterized protein</fullName>
    </submittedName>
</protein>
<name>H1UWL7_COLHI</name>
<dbReference type="AlphaFoldDB" id="H1UWL7"/>
<dbReference type="Proteomes" id="UP000007174">
    <property type="component" value="Unassembled WGS sequence"/>
</dbReference>
<sequence>MTKAGLLHGRPETSLVQQDETCRSQLASSGRTRGRSMLLHIWISSDQAGVSKGAALLCLRAWRWRCGLRGMGVVCRQRSRPNRRRLLYADWYLSYFIFAIRPGASDKASRAPASSVVGKLAIEPSLRFRWAGLPTLSSENASLPKETDK</sequence>